<dbReference type="Proteomes" id="UP000774947">
    <property type="component" value="Unassembled WGS sequence"/>
</dbReference>
<dbReference type="AlphaFoldDB" id="A0A921B469"/>
<proteinExistence type="predicted"/>
<dbReference type="EMBL" id="DYXY01000118">
    <property type="protein sequence ID" value="HJE15355.1"/>
    <property type="molecule type" value="Genomic_DNA"/>
</dbReference>
<reference evidence="2" key="2">
    <citation type="submission" date="2021-09" db="EMBL/GenBank/DDBJ databases">
        <authorList>
            <person name="Gilroy R."/>
        </authorList>
    </citation>
    <scope>NUCLEOTIDE SEQUENCE</scope>
    <source>
        <strain evidence="2">CHK173-2119</strain>
    </source>
</reference>
<feature type="domain" description="M23ase beta-sheet core" evidence="1">
    <location>
        <begin position="2"/>
        <end position="74"/>
    </location>
</feature>
<dbReference type="CDD" id="cd12797">
    <property type="entry name" value="M23_peptidase"/>
    <property type="match status" value="1"/>
</dbReference>
<dbReference type="InterPro" id="IPR011055">
    <property type="entry name" value="Dup_hybrid_motif"/>
</dbReference>
<evidence type="ECO:0000259" key="1">
    <source>
        <dbReference type="Pfam" id="PF01551"/>
    </source>
</evidence>
<gene>
    <name evidence="2" type="ORF">K8W17_04680</name>
</gene>
<dbReference type="InterPro" id="IPR050570">
    <property type="entry name" value="Cell_wall_metabolism_enzyme"/>
</dbReference>
<comment type="caution">
    <text evidence="2">The sequence shown here is derived from an EMBL/GenBank/DDBJ whole genome shotgun (WGS) entry which is preliminary data.</text>
</comment>
<organism evidence="2 3">
    <name type="scientific">Lapidilactobacillus dextrinicus</name>
    <dbReference type="NCBI Taxonomy" id="51664"/>
    <lineage>
        <taxon>Bacteria</taxon>
        <taxon>Bacillati</taxon>
        <taxon>Bacillota</taxon>
        <taxon>Bacilli</taxon>
        <taxon>Lactobacillales</taxon>
        <taxon>Lactobacillaceae</taxon>
        <taxon>Lapidilactobacillus</taxon>
    </lineage>
</organism>
<dbReference type="GO" id="GO:0004222">
    <property type="term" value="F:metalloendopeptidase activity"/>
    <property type="evidence" value="ECO:0007669"/>
    <property type="project" value="TreeGrafter"/>
</dbReference>
<feature type="non-terminal residue" evidence="2">
    <location>
        <position position="1"/>
    </location>
</feature>
<dbReference type="PANTHER" id="PTHR21666">
    <property type="entry name" value="PEPTIDASE-RELATED"/>
    <property type="match status" value="1"/>
</dbReference>
<evidence type="ECO:0000313" key="3">
    <source>
        <dbReference type="Proteomes" id="UP000774947"/>
    </source>
</evidence>
<dbReference type="Pfam" id="PF01551">
    <property type="entry name" value="Peptidase_M23"/>
    <property type="match status" value="1"/>
</dbReference>
<dbReference type="Gene3D" id="2.70.70.10">
    <property type="entry name" value="Glucose Permease (Domain IIA)"/>
    <property type="match status" value="1"/>
</dbReference>
<sequence>TDGVVRFSGSKTGGIGNCICIEHTADGYWSNYMHLASMSVSVGQTVKAGQRIGTMGNTGGDYAIHLHYELSPNGVFHSGGNTVNPQAYLGITGDNVTALPNPTG</sequence>
<protein>
    <submittedName>
        <fullName evidence="2">M23 family metallopeptidase</fullName>
    </submittedName>
</protein>
<accession>A0A921B469</accession>
<dbReference type="PANTHER" id="PTHR21666:SF270">
    <property type="entry name" value="MUREIN HYDROLASE ACTIVATOR ENVC"/>
    <property type="match status" value="1"/>
</dbReference>
<name>A0A921B469_9LACO</name>
<dbReference type="InterPro" id="IPR016047">
    <property type="entry name" value="M23ase_b-sheet_dom"/>
</dbReference>
<evidence type="ECO:0000313" key="2">
    <source>
        <dbReference type="EMBL" id="HJE15355.1"/>
    </source>
</evidence>
<dbReference type="SUPFAM" id="SSF51261">
    <property type="entry name" value="Duplicated hybrid motif"/>
    <property type="match status" value="1"/>
</dbReference>
<reference evidence="2" key="1">
    <citation type="journal article" date="2021" name="PeerJ">
        <title>Extensive microbial diversity within the chicken gut microbiome revealed by metagenomics and culture.</title>
        <authorList>
            <person name="Gilroy R."/>
            <person name="Ravi A."/>
            <person name="Getino M."/>
            <person name="Pursley I."/>
            <person name="Horton D.L."/>
            <person name="Alikhan N.F."/>
            <person name="Baker D."/>
            <person name="Gharbi K."/>
            <person name="Hall N."/>
            <person name="Watson M."/>
            <person name="Adriaenssens E.M."/>
            <person name="Foster-Nyarko E."/>
            <person name="Jarju S."/>
            <person name="Secka A."/>
            <person name="Antonio M."/>
            <person name="Oren A."/>
            <person name="Chaudhuri R.R."/>
            <person name="La Ragione R."/>
            <person name="Hildebrand F."/>
            <person name="Pallen M.J."/>
        </authorList>
    </citation>
    <scope>NUCLEOTIDE SEQUENCE</scope>
    <source>
        <strain evidence="2">CHK173-2119</strain>
    </source>
</reference>